<comment type="caution">
    <text evidence="2">The sequence shown here is derived from an EMBL/GenBank/DDBJ whole genome shotgun (WGS) entry which is preliminary data.</text>
</comment>
<dbReference type="Pfam" id="PF11450">
    <property type="entry name" value="DUF3008"/>
    <property type="match status" value="1"/>
</dbReference>
<gene>
    <name evidence="2" type="ORF">LCGC14_1181380</name>
</gene>
<feature type="region of interest" description="Disordered" evidence="1">
    <location>
        <begin position="1"/>
        <end position="83"/>
    </location>
</feature>
<dbReference type="EMBL" id="LAZR01005922">
    <property type="protein sequence ID" value="KKM96118.1"/>
    <property type="molecule type" value="Genomic_DNA"/>
</dbReference>
<evidence type="ECO:0000313" key="2">
    <source>
        <dbReference type="EMBL" id="KKM96118.1"/>
    </source>
</evidence>
<accession>A0A0F9LRU7</accession>
<name>A0A0F9LRU7_9ZZZZ</name>
<reference evidence="2" key="1">
    <citation type="journal article" date="2015" name="Nature">
        <title>Complex archaea that bridge the gap between prokaryotes and eukaryotes.</title>
        <authorList>
            <person name="Spang A."/>
            <person name="Saw J.H."/>
            <person name="Jorgensen S.L."/>
            <person name="Zaremba-Niedzwiedzka K."/>
            <person name="Martijn J."/>
            <person name="Lind A.E."/>
            <person name="van Eijk R."/>
            <person name="Schleper C."/>
            <person name="Guy L."/>
            <person name="Ettema T.J."/>
        </authorList>
    </citation>
    <scope>NUCLEOTIDE SEQUENCE</scope>
</reference>
<proteinExistence type="predicted"/>
<evidence type="ECO:0000256" key="1">
    <source>
        <dbReference type="SAM" id="MobiDB-lite"/>
    </source>
</evidence>
<feature type="compositionally biased region" description="Basic residues" evidence="1">
    <location>
        <begin position="69"/>
        <end position="83"/>
    </location>
</feature>
<protein>
    <recommendedName>
        <fullName evidence="3">DUF3008 domain-containing protein</fullName>
    </recommendedName>
</protein>
<dbReference type="InterPro" id="IPR021553">
    <property type="entry name" value="DUF3008"/>
</dbReference>
<sequence length="83" mass="8595">MPATSEQQRKAAGAALAVSRGQAPKSGLKGASLGMLKSMSGSQLADFASKPRTTREVIGKHPGAGSSHKSGHKSSPRKRKGRR</sequence>
<dbReference type="AlphaFoldDB" id="A0A0F9LRU7"/>
<evidence type="ECO:0008006" key="3">
    <source>
        <dbReference type="Google" id="ProtNLM"/>
    </source>
</evidence>
<organism evidence="2">
    <name type="scientific">marine sediment metagenome</name>
    <dbReference type="NCBI Taxonomy" id="412755"/>
    <lineage>
        <taxon>unclassified sequences</taxon>
        <taxon>metagenomes</taxon>
        <taxon>ecological metagenomes</taxon>
    </lineage>
</organism>